<evidence type="ECO:0000313" key="8">
    <source>
        <dbReference type="EMBL" id="KAJ3216453.1"/>
    </source>
</evidence>
<dbReference type="EMBL" id="JADGJW010000477">
    <property type="protein sequence ID" value="KAJ3216453.1"/>
    <property type="molecule type" value="Genomic_DNA"/>
</dbReference>
<feature type="region of interest" description="Disordered" evidence="6">
    <location>
        <begin position="129"/>
        <end position="181"/>
    </location>
</feature>
<dbReference type="Proteomes" id="UP001211065">
    <property type="component" value="Unassembled WGS sequence"/>
</dbReference>
<dbReference type="Gene3D" id="3.30.40.10">
    <property type="entry name" value="Zinc/RING finger domain, C3HC4 (zinc finger)"/>
    <property type="match status" value="1"/>
</dbReference>
<dbReference type="PANTHER" id="PTHR13063">
    <property type="entry name" value="ENOS INTERACTING PROTEIN"/>
    <property type="match status" value="1"/>
</dbReference>
<comment type="caution">
    <text evidence="8">The sequence shown here is derived from an EMBL/GenBank/DDBJ whole genome shotgun (WGS) entry which is preliminary data.</text>
</comment>
<protein>
    <recommendedName>
        <fullName evidence="7">RING-type domain-containing protein</fullName>
    </recommendedName>
</protein>
<feature type="domain" description="RING-type" evidence="7">
    <location>
        <begin position="229"/>
        <end position="271"/>
    </location>
</feature>
<dbReference type="InterPro" id="IPR016818">
    <property type="entry name" value="NOSIP"/>
</dbReference>
<dbReference type="SUPFAM" id="SSF57850">
    <property type="entry name" value="RING/U-box"/>
    <property type="match status" value="2"/>
</dbReference>
<dbReference type="AlphaFoldDB" id="A0AAD5U1V5"/>
<comment type="subcellular location">
    <subcellularLocation>
        <location evidence="1 4">Nucleus</location>
    </subcellularLocation>
</comment>
<dbReference type="Pfam" id="PF15906">
    <property type="entry name" value="zf-NOSIP"/>
    <property type="match status" value="1"/>
</dbReference>
<accession>A0AAD5U1V5</accession>
<dbReference type="PANTHER" id="PTHR13063:SF10">
    <property type="entry name" value="NITRIC OXIDE SYNTHASE-INTERACTING PROTEIN"/>
    <property type="match status" value="1"/>
</dbReference>
<evidence type="ECO:0000256" key="3">
    <source>
        <dbReference type="ARBA" id="ARBA00023242"/>
    </source>
</evidence>
<proteinExistence type="inferred from homology"/>
<comment type="similarity">
    <text evidence="2 4">Belongs to the NOSIP family.</text>
</comment>
<dbReference type="SMART" id="SM00184">
    <property type="entry name" value="RING"/>
    <property type="match status" value="2"/>
</dbReference>
<organism evidence="8 9">
    <name type="scientific">Clydaea vesicula</name>
    <dbReference type="NCBI Taxonomy" id="447962"/>
    <lineage>
        <taxon>Eukaryota</taxon>
        <taxon>Fungi</taxon>
        <taxon>Fungi incertae sedis</taxon>
        <taxon>Chytridiomycota</taxon>
        <taxon>Chytridiomycota incertae sedis</taxon>
        <taxon>Chytridiomycetes</taxon>
        <taxon>Lobulomycetales</taxon>
        <taxon>Lobulomycetaceae</taxon>
        <taxon>Clydaea</taxon>
    </lineage>
</organism>
<dbReference type="PROSITE" id="PS50089">
    <property type="entry name" value="ZF_RING_2"/>
    <property type="match status" value="1"/>
</dbReference>
<keyword evidence="5" id="KW-0862">Zinc</keyword>
<evidence type="ECO:0000313" key="9">
    <source>
        <dbReference type="Proteomes" id="UP001211065"/>
    </source>
</evidence>
<dbReference type="InterPro" id="IPR001841">
    <property type="entry name" value="Znf_RING"/>
</dbReference>
<dbReference type="InterPro" id="IPR031790">
    <property type="entry name" value="Znf-NOSIP"/>
</dbReference>
<dbReference type="GO" id="GO:0061630">
    <property type="term" value="F:ubiquitin protein ligase activity"/>
    <property type="evidence" value="ECO:0007669"/>
    <property type="project" value="InterPro"/>
</dbReference>
<gene>
    <name evidence="8" type="ORF">HK099_005855</name>
</gene>
<reference evidence="8" key="1">
    <citation type="submission" date="2020-05" db="EMBL/GenBank/DDBJ databases">
        <title>Phylogenomic resolution of chytrid fungi.</title>
        <authorList>
            <person name="Stajich J.E."/>
            <person name="Amses K."/>
            <person name="Simmons R."/>
            <person name="Seto K."/>
            <person name="Myers J."/>
            <person name="Bonds A."/>
            <person name="Quandt C.A."/>
            <person name="Barry K."/>
            <person name="Liu P."/>
            <person name="Grigoriev I."/>
            <person name="Longcore J.E."/>
            <person name="James T.Y."/>
        </authorList>
    </citation>
    <scope>NUCLEOTIDE SEQUENCE</scope>
    <source>
        <strain evidence="8">JEL0476</strain>
    </source>
</reference>
<feature type="compositionally biased region" description="Basic and acidic residues" evidence="6">
    <location>
        <begin position="129"/>
        <end position="163"/>
    </location>
</feature>
<evidence type="ECO:0000259" key="7">
    <source>
        <dbReference type="PROSITE" id="PS50089"/>
    </source>
</evidence>
<keyword evidence="9" id="KW-1185">Reference proteome</keyword>
<dbReference type="PIRSF" id="PIRSF023577">
    <property type="entry name" value="ENOS_interacting"/>
    <property type="match status" value="1"/>
</dbReference>
<evidence type="ECO:0000256" key="4">
    <source>
        <dbReference type="PIRNR" id="PIRNR023577"/>
    </source>
</evidence>
<dbReference type="GO" id="GO:0008270">
    <property type="term" value="F:zinc ion binding"/>
    <property type="evidence" value="ECO:0007669"/>
    <property type="project" value="UniProtKB-KW"/>
</dbReference>
<evidence type="ECO:0000256" key="2">
    <source>
        <dbReference type="ARBA" id="ARBA00008126"/>
    </source>
</evidence>
<keyword evidence="3 4" id="KW-0539">Nucleus</keyword>
<keyword evidence="5" id="KW-0479">Metal-binding</keyword>
<dbReference type="GO" id="GO:0005634">
    <property type="term" value="C:nucleus"/>
    <property type="evidence" value="ECO:0007669"/>
    <property type="project" value="UniProtKB-SubCell"/>
</dbReference>
<name>A0AAD5U1V5_9FUNG</name>
<sequence length="305" mass="35603">MSRHSKNNTALGHFTAYEKSITNYGTQKQRLGRDSMRNFDACCLCLQRALIPVCCLKGHLFCKECIYSNLLNQKQNFLKEEITYKKQEKSFQIEEELSKNRLKEEELLKFEETQNKFFYTDKTSEKFKKNKDYKQSEEEKQDEEERKRYNDEQRKKLQRDPNSKELPSFWVPTETPESKQTVLKEPKNQQCKCTGGDEEHPISIKKLVSINFTESKLKNVETNVKDYICPSCVKTFINGMDIVVTKTCGHTLCKKCSDKFVKRFKKCFVCDVKVKEKGLIDLVCEGTGFSVKGKAEAEKYGLPFQ</sequence>
<keyword evidence="5" id="KW-0863">Zinc-finger</keyword>
<evidence type="ECO:0000256" key="6">
    <source>
        <dbReference type="SAM" id="MobiDB-lite"/>
    </source>
</evidence>
<evidence type="ECO:0000256" key="1">
    <source>
        <dbReference type="ARBA" id="ARBA00004123"/>
    </source>
</evidence>
<evidence type="ECO:0000256" key="5">
    <source>
        <dbReference type="PROSITE-ProRule" id="PRU00175"/>
    </source>
</evidence>
<dbReference type="InterPro" id="IPR013083">
    <property type="entry name" value="Znf_RING/FYVE/PHD"/>
</dbReference>